<feature type="domain" description="Chitin-binding type-2" evidence="2">
    <location>
        <begin position="38"/>
        <end position="93"/>
    </location>
</feature>
<dbReference type="GO" id="GO:0008061">
    <property type="term" value="F:chitin binding"/>
    <property type="evidence" value="ECO:0007669"/>
    <property type="project" value="InterPro"/>
</dbReference>
<feature type="chain" id="PRO_5015911789" description="Chitin-binding type-2 domain-containing protein" evidence="1">
    <location>
        <begin position="38"/>
        <end position="110"/>
    </location>
</feature>
<evidence type="ECO:0000259" key="2">
    <source>
        <dbReference type="PROSITE" id="PS50940"/>
    </source>
</evidence>
<gene>
    <name evidence="3" type="ORF">BP00DRAFT_442415</name>
</gene>
<sequence length="110" mass="12212">MPIAFGIPTAQLPLKMRLLHQALTVFLASLLLDTADAEPFCYEGSTRPDPNECAVYHICDLGKFQRTRCPPGQAYSVLTGDCVPEWRSPGCHAGHRVYQEGDLPDNINWP</sequence>
<evidence type="ECO:0000313" key="4">
    <source>
        <dbReference type="Proteomes" id="UP000248817"/>
    </source>
</evidence>
<dbReference type="Gene3D" id="2.170.140.10">
    <property type="entry name" value="Chitin binding domain"/>
    <property type="match status" value="1"/>
</dbReference>
<dbReference type="EMBL" id="KZ825468">
    <property type="protein sequence ID" value="PYI35627.1"/>
    <property type="molecule type" value="Genomic_DNA"/>
</dbReference>
<name>A0A2V5JAP5_9EURO</name>
<organism evidence="3 4">
    <name type="scientific">Aspergillus indologenus CBS 114.80</name>
    <dbReference type="NCBI Taxonomy" id="1450541"/>
    <lineage>
        <taxon>Eukaryota</taxon>
        <taxon>Fungi</taxon>
        <taxon>Dikarya</taxon>
        <taxon>Ascomycota</taxon>
        <taxon>Pezizomycotina</taxon>
        <taxon>Eurotiomycetes</taxon>
        <taxon>Eurotiomycetidae</taxon>
        <taxon>Eurotiales</taxon>
        <taxon>Aspergillaceae</taxon>
        <taxon>Aspergillus</taxon>
        <taxon>Aspergillus subgen. Circumdati</taxon>
    </lineage>
</organism>
<dbReference type="Proteomes" id="UP000248817">
    <property type="component" value="Unassembled WGS sequence"/>
</dbReference>
<dbReference type="SMART" id="SM00494">
    <property type="entry name" value="ChtBD2"/>
    <property type="match status" value="1"/>
</dbReference>
<dbReference type="Pfam" id="PF01607">
    <property type="entry name" value="CBM_14"/>
    <property type="match status" value="1"/>
</dbReference>
<dbReference type="InterPro" id="IPR036508">
    <property type="entry name" value="Chitin-bd_dom_sf"/>
</dbReference>
<dbReference type="PROSITE" id="PS50940">
    <property type="entry name" value="CHIT_BIND_II"/>
    <property type="match status" value="1"/>
</dbReference>
<dbReference type="AlphaFoldDB" id="A0A2V5JAP5"/>
<accession>A0A2V5JAP5</accession>
<dbReference type="InterPro" id="IPR002557">
    <property type="entry name" value="Chitin-bd_dom"/>
</dbReference>
<dbReference type="SUPFAM" id="SSF57625">
    <property type="entry name" value="Invertebrate chitin-binding proteins"/>
    <property type="match status" value="1"/>
</dbReference>
<evidence type="ECO:0000313" key="3">
    <source>
        <dbReference type="EMBL" id="PYI35627.1"/>
    </source>
</evidence>
<proteinExistence type="predicted"/>
<evidence type="ECO:0000256" key="1">
    <source>
        <dbReference type="SAM" id="SignalP"/>
    </source>
</evidence>
<reference evidence="3 4" key="1">
    <citation type="submission" date="2018-02" db="EMBL/GenBank/DDBJ databases">
        <title>The genomes of Aspergillus section Nigri reveals drivers in fungal speciation.</title>
        <authorList>
            <consortium name="DOE Joint Genome Institute"/>
            <person name="Vesth T.C."/>
            <person name="Nybo J."/>
            <person name="Theobald S."/>
            <person name="Brandl J."/>
            <person name="Frisvad J.C."/>
            <person name="Nielsen K.F."/>
            <person name="Lyhne E.K."/>
            <person name="Kogle M.E."/>
            <person name="Kuo A."/>
            <person name="Riley R."/>
            <person name="Clum A."/>
            <person name="Nolan M."/>
            <person name="Lipzen A."/>
            <person name="Salamov A."/>
            <person name="Henrissat B."/>
            <person name="Wiebenga A."/>
            <person name="De vries R.P."/>
            <person name="Grigoriev I.V."/>
            <person name="Mortensen U.H."/>
            <person name="Andersen M.R."/>
            <person name="Baker S.E."/>
        </authorList>
    </citation>
    <scope>NUCLEOTIDE SEQUENCE [LARGE SCALE GENOMIC DNA]</scope>
    <source>
        <strain evidence="3 4">CBS 114.80</strain>
    </source>
</reference>
<feature type="signal peptide" evidence="1">
    <location>
        <begin position="1"/>
        <end position="37"/>
    </location>
</feature>
<keyword evidence="4" id="KW-1185">Reference proteome</keyword>
<keyword evidence="1" id="KW-0732">Signal</keyword>
<protein>
    <recommendedName>
        <fullName evidence="2">Chitin-binding type-2 domain-containing protein</fullName>
    </recommendedName>
</protein>
<dbReference type="GO" id="GO:0005576">
    <property type="term" value="C:extracellular region"/>
    <property type="evidence" value="ECO:0007669"/>
    <property type="project" value="InterPro"/>
</dbReference>